<evidence type="ECO:0000259" key="1">
    <source>
        <dbReference type="Pfam" id="PF13280"/>
    </source>
</evidence>
<dbReference type="KEGG" id="cber:B5D82_04040"/>
<dbReference type="EMBL" id="CP020465">
    <property type="protein sequence ID" value="ASP47016.1"/>
    <property type="molecule type" value="Genomic_DNA"/>
</dbReference>
<keyword evidence="3" id="KW-1185">Reference proteome</keyword>
<accession>A0A222G534</accession>
<dbReference type="PANTHER" id="PTHR34580:SF1">
    <property type="entry name" value="PROTEIN PAFC"/>
    <property type="match status" value="1"/>
</dbReference>
<gene>
    <name evidence="2" type="ORF">B5D82_04040</name>
</gene>
<evidence type="ECO:0000313" key="3">
    <source>
        <dbReference type="Proteomes" id="UP000202259"/>
    </source>
</evidence>
<sequence>MSKSTTLRHLEMLRKIPLSPGNPITTTALHQHLMDEGFDVSKRTVERDLIKLTDIGGLYSEDTAEGYGWGCIQNHTSKFKGIQPTEALMLILSEKLLLKVMPSEYATRAEVRIADAKCTLNSDNAYSKWQEKLQVISDGYPLINNSKFISESERKVIYDCVLNENQIKITYQAKDKNDALHYCLNPLGIIIRGQSHYLVATTKNSPEKPRLFLFHRINTAVNNYTDVEVPRSFTLQEYFAKNPSGWLLKTNSEIELVELKVKGFALDTLINNQLADDQQLVQTSAEWTNVKFSCIPTYDLVAWILRYGADVICVAPVYLKHKVIKVLQQSLEQYKYIK</sequence>
<protein>
    <submittedName>
        <fullName evidence="2">WYL domain-containing protein</fullName>
    </submittedName>
</protein>
<dbReference type="Proteomes" id="UP000202259">
    <property type="component" value="Chromosome"/>
</dbReference>
<proteinExistence type="predicted"/>
<dbReference type="Pfam" id="PF13280">
    <property type="entry name" value="WYL"/>
    <property type="match status" value="1"/>
</dbReference>
<organism evidence="2 3">
    <name type="scientific">Cognaticolwellia beringensis</name>
    <dbReference type="NCBI Taxonomy" id="1967665"/>
    <lineage>
        <taxon>Bacteria</taxon>
        <taxon>Pseudomonadati</taxon>
        <taxon>Pseudomonadota</taxon>
        <taxon>Gammaproteobacteria</taxon>
        <taxon>Alteromonadales</taxon>
        <taxon>Colwelliaceae</taxon>
        <taxon>Cognaticolwellia</taxon>
    </lineage>
</organism>
<reference evidence="2 3" key="1">
    <citation type="submission" date="2017-08" db="EMBL/GenBank/DDBJ databases">
        <title>Complete genome of Colwellia sp. NB097-1, a psychrophile bacterium ioslated from Bering Sea.</title>
        <authorList>
            <person name="Chen X."/>
        </authorList>
    </citation>
    <scope>NUCLEOTIDE SEQUENCE [LARGE SCALE GENOMIC DNA]</scope>
    <source>
        <strain evidence="2 3">NB097-1</strain>
    </source>
</reference>
<dbReference type="PANTHER" id="PTHR34580">
    <property type="match status" value="1"/>
</dbReference>
<feature type="domain" description="WYL" evidence="1">
    <location>
        <begin position="156"/>
        <end position="219"/>
    </location>
</feature>
<dbReference type="InterPro" id="IPR026881">
    <property type="entry name" value="WYL_dom"/>
</dbReference>
<evidence type="ECO:0000313" key="2">
    <source>
        <dbReference type="EMBL" id="ASP47016.1"/>
    </source>
</evidence>
<dbReference type="AlphaFoldDB" id="A0A222G534"/>
<dbReference type="RefSeq" id="WP_081149435.1">
    <property type="nucleotide sequence ID" value="NZ_CP020465.1"/>
</dbReference>
<name>A0A222G534_9GAMM</name>
<dbReference type="InterPro" id="IPR051534">
    <property type="entry name" value="CBASS_pafABC_assoc_protein"/>
</dbReference>
<dbReference type="OrthoDB" id="8595817at2"/>